<dbReference type="OrthoDB" id="5636097at2"/>
<evidence type="ECO:0000313" key="3">
    <source>
        <dbReference type="Proteomes" id="UP000054785"/>
    </source>
</evidence>
<dbReference type="RefSeq" id="WP_051550879.1">
    <property type="nucleotide sequence ID" value="NZ_CAAAHN010000013.1"/>
</dbReference>
<organism evidence="2 3">
    <name type="scientific">Legionella geestiana</name>
    <dbReference type="NCBI Taxonomy" id="45065"/>
    <lineage>
        <taxon>Bacteria</taxon>
        <taxon>Pseudomonadati</taxon>
        <taxon>Pseudomonadota</taxon>
        <taxon>Gammaproteobacteria</taxon>
        <taxon>Legionellales</taxon>
        <taxon>Legionellaceae</taxon>
        <taxon>Legionella</taxon>
    </lineage>
</organism>
<evidence type="ECO:0000256" key="1">
    <source>
        <dbReference type="ARBA" id="ARBA00022729"/>
    </source>
</evidence>
<dbReference type="SUPFAM" id="SSF56925">
    <property type="entry name" value="OMPA-like"/>
    <property type="match status" value="1"/>
</dbReference>
<dbReference type="PATRIC" id="fig|45065.4.peg.1592"/>
<keyword evidence="3" id="KW-1185">Reference proteome</keyword>
<dbReference type="InterPro" id="IPR011250">
    <property type="entry name" value="OMP/PagP_B-barrel"/>
</dbReference>
<gene>
    <name evidence="2" type="ORF">Lgee_1470</name>
</gene>
<dbReference type="AlphaFoldDB" id="A0A0W0TT30"/>
<dbReference type="InterPro" id="IPR027385">
    <property type="entry name" value="Beta-barrel_OMP"/>
</dbReference>
<dbReference type="Proteomes" id="UP000054785">
    <property type="component" value="Unassembled WGS sequence"/>
</dbReference>
<sequence length="221" mass="24731">MFYNRMMSVLCLSSFAAGAYAGAYVGVGVGSDFVRLSQQSHVWQPGTFNVFNDAQLSATGVQGSVFGGLYRTFNRMYMGAEFNASLSSVKNTSRNDEFLNRSFSETRLTMNNHFGVSILPGFKYSPDTLFYARLGYENAEFKSKTTDVSLQNLSKRIGGLRYGLGAAHDIGRKFGLRVDYSLIDYENIHFRTFDKVSNTTKITTTTPFQQLVELGLVYTLY</sequence>
<dbReference type="Gene3D" id="2.40.160.20">
    <property type="match status" value="1"/>
</dbReference>
<dbReference type="Pfam" id="PF13505">
    <property type="entry name" value="OMP_b-brl"/>
    <property type="match status" value="1"/>
</dbReference>
<proteinExistence type="predicted"/>
<name>A0A0W0TT30_9GAMM</name>
<keyword evidence="1" id="KW-0732">Signal</keyword>
<protein>
    <submittedName>
        <fullName evidence="2">Uncharacterized protein</fullName>
    </submittedName>
</protein>
<comment type="caution">
    <text evidence="2">The sequence shown here is derived from an EMBL/GenBank/DDBJ whole genome shotgun (WGS) entry which is preliminary data.</text>
</comment>
<evidence type="ECO:0000313" key="2">
    <source>
        <dbReference type="EMBL" id="KTC98781.1"/>
    </source>
</evidence>
<dbReference type="STRING" id="45065.Lgee_1470"/>
<reference evidence="2 3" key="1">
    <citation type="submission" date="2015-11" db="EMBL/GenBank/DDBJ databases">
        <title>Genomic analysis of 38 Legionella species identifies large and diverse effector repertoires.</title>
        <authorList>
            <person name="Burstein D."/>
            <person name="Amaro F."/>
            <person name="Zusman T."/>
            <person name="Lifshitz Z."/>
            <person name="Cohen O."/>
            <person name="Gilbert J.A."/>
            <person name="Pupko T."/>
            <person name="Shuman H.A."/>
            <person name="Segal G."/>
        </authorList>
    </citation>
    <scope>NUCLEOTIDE SEQUENCE [LARGE SCALE GENOMIC DNA]</scope>
    <source>
        <strain evidence="2 3">ATCC 49504</strain>
    </source>
</reference>
<accession>A0A0W0TT30</accession>
<dbReference type="EMBL" id="LNYC01000056">
    <property type="protein sequence ID" value="KTC98781.1"/>
    <property type="molecule type" value="Genomic_DNA"/>
</dbReference>